<gene>
    <name evidence="2" type="ORF">BBA_08976</name>
</gene>
<protein>
    <recommendedName>
        <fullName evidence="1">Tse2 ADP-ribosyltransferase toxin domain-containing protein</fullName>
    </recommendedName>
</protein>
<sequence length="100" mass="11863">MQKFIRRYYDEFLDRKEADENTEEPRIFTIPKATAIPESLILIHEFHARFSLQPSRGMPLQELNRLLEAFFDLVTIEKSAERWLVEHPYHSAIADEAEDT</sequence>
<evidence type="ECO:0000313" key="3">
    <source>
        <dbReference type="Proteomes" id="UP000002762"/>
    </source>
</evidence>
<dbReference type="OrthoDB" id="4861662at2759"/>
<feature type="domain" description="Tse2 ADP-ribosyltransferase toxin" evidence="1">
    <location>
        <begin position="1"/>
        <end position="80"/>
    </location>
</feature>
<keyword evidence="3" id="KW-1185">Reference proteome</keyword>
<dbReference type="EMBL" id="JH725192">
    <property type="protein sequence ID" value="EJP62052.1"/>
    <property type="molecule type" value="Genomic_DNA"/>
</dbReference>
<accession>J4UGM0</accession>
<name>J4UGM0_BEAB2</name>
<dbReference type="Pfam" id="PF18648">
    <property type="entry name" value="ADPRTs_Tse2"/>
    <property type="match status" value="1"/>
</dbReference>
<dbReference type="InParanoid" id="J4UGM0"/>
<reference evidence="2 3" key="1">
    <citation type="journal article" date="2012" name="Sci. Rep.">
        <title>Genomic perspectives on the evolution of fungal entomopathogenicity in Beauveria bassiana.</title>
        <authorList>
            <person name="Xiao G."/>
            <person name="Ying S.H."/>
            <person name="Zheng P."/>
            <person name="Wang Z.L."/>
            <person name="Zhang S."/>
            <person name="Xie X.Q."/>
            <person name="Shang Y."/>
            <person name="St Leger R.J."/>
            <person name="Zhao G.P."/>
            <person name="Wang C."/>
            <person name="Feng M.G."/>
        </authorList>
    </citation>
    <scope>NUCLEOTIDE SEQUENCE [LARGE SCALE GENOMIC DNA]</scope>
    <source>
        <strain evidence="2 3">ARSEF 2860</strain>
    </source>
</reference>
<evidence type="ECO:0000313" key="2">
    <source>
        <dbReference type="EMBL" id="EJP62052.1"/>
    </source>
</evidence>
<proteinExistence type="predicted"/>
<dbReference type="Proteomes" id="UP000002762">
    <property type="component" value="Unassembled WGS sequence"/>
</dbReference>
<dbReference type="RefSeq" id="XP_008602295.1">
    <property type="nucleotide sequence ID" value="XM_008604073.1"/>
</dbReference>
<organism evidence="2 3">
    <name type="scientific">Beauveria bassiana (strain ARSEF 2860)</name>
    <name type="common">White muscardine disease fungus</name>
    <name type="synonym">Tritirachium shiotae</name>
    <dbReference type="NCBI Taxonomy" id="655819"/>
    <lineage>
        <taxon>Eukaryota</taxon>
        <taxon>Fungi</taxon>
        <taxon>Dikarya</taxon>
        <taxon>Ascomycota</taxon>
        <taxon>Pezizomycotina</taxon>
        <taxon>Sordariomycetes</taxon>
        <taxon>Hypocreomycetidae</taxon>
        <taxon>Hypocreales</taxon>
        <taxon>Cordycipitaceae</taxon>
        <taxon>Beauveria</taxon>
    </lineage>
</organism>
<dbReference type="GeneID" id="19891988"/>
<dbReference type="InterPro" id="IPR041018">
    <property type="entry name" value="ADPRTs_Tse2"/>
</dbReference>
<evidence type="ECO:0000259" key="1">
    <source>
        <dbReference type="Pfam" id="PF18648"/>
    </source>
</evidence>
<dbReference type="HOGENOM" id="CLU_2159048_0_0_1"/>
<dbReference type="AlphaFoldDB" id="J4UGM0"/>